<feature type="binding site" evidence="13">
    <location>
        <position position="167"/>
    </location>
    <ligand>
        <name>ATP</name>
        <dbReference type="ChEBI" id="CHEBI:30616"/>
    </ligand>
</feature>
<comment type="function">
    <text evidence="13">Catalyzes the reversible transfer of the terminal phosphate group between ATP and AMP. Plays an important role in cellular energy homeostasis and in adenine nucleotide metabolism. Adenylate kinase activity is critical for regulation of the phosphate utilization and the AMP de novo biosynthesis pathways.</text>
</comment>
<feature type="binding site" evidence="13">
    <location>
        <begin position="49"/>
        <end position="54"/>
    </location>
    <ligand>
        <name>ATP</name>
        <dbReference type="ChEBI" id="CHEBI:30616"/>
    </ligand>
</feature>
<dbReference type="GO" id="GO:0016705">
    <property type="term" value="F:oxidoreductase activity, acting on paired donors, with incorporation or reduction of molecular oxygen"/>
    <property type="evidence" value="ECO:0007669"/>
    <property type="project" value="InterPro"/>
</dbReference>
<keyword evidence="6 13" id="KW-0547">Nucleotide-binding</keyword>
<dbReference type="GO" id="GO:0046034">
    <property type="term" value="P:ATP metabolic process"/>
    <property type="evidence" value="ECO:0007669"/>
    <property type="project" value="UniProtKB-UniRule"/>
</dbReference>
<dbReference type="GO" id="GO:0005829">
    <property type="term" value="C:cytosol"/>
    <property type="evidence" value="ECO:0007669"/>
    <property type="project" value="UniProtKB-SubCell"/>
</dbReference>
<dbReference type="SUPFAM" id="SSF52540">
    <property type="entry name" value="P-loop containing nucleoside triphosphate hydrolases"/>
    <property type="match status" value="1"/>
</dbReference>
<comment type="catalytic activity">
    <reaction evidence="13">
        <text>AMP + ATP = 2 ADP</text>
        <dbReference type="Rhea" id="RHEA:12973"/>
        <dbReference type="ChEBI" id="CHEBI:30616"/>
        <dbReference type="ChEBI" id="CHEBI:456215"/>
        <dbReference type="ChEBI" id="CHEBI:456216"/>
        <dbReference type="EC" id="2.7.4.3"/>
    </reaction>
</comment>
<evidence type="ECO:0000256" key="1">
    <source>
        <dbReference type="ARBA" id="ARBA00001971"/>
    </source>
</evidence>
<protein>
    <recommendedName>
        <fullName evidence="13">Adenylate kinase</fullName>
        <ecNumber evidence="13">2.7.4.3</ecNumber>
    </recommendedName>
    <alternativeName>
        <fullName evidence="13">ATP-AMP transphosphorylase</fullName>
    </alternativeName>
    <alternativeName>
        <fullName evidence="13">ATP:AMP phosphotransferase</fullName>
    </alternativeName>
    <alternativeName>
        <fullName evidence="13">Adenylate kinase cytosolic and mitochondrial</fullName>
    </alternativeName>
    <alternativeName>
        <fullName evidence="13">Adenylate monophosphate kinase</fullName>
    </alternativeName>
</protein>
<comment type="cofactor">
    <cofactor evidence="1">
        <name>heme</name>
        <dbReference type="ChEBI" id="CHEBI:30413"/>
    </cofactor>
</comment>
<dbReference type="InterPro" id="IPR007862">
    <property type="entry name" value="Adenylate_kinase_lid-dom"/>
</dbReference>
<dbReference type="GO" id="GO:0020037">
    <property type="term" value="F:heme binding"/>
    <property type="evidence" value="ECO:0007669"/>
    <property type="project" value="InterPro"/>
</dbReference>
<evidence type="ECO:0000313" key="15">
    <source>
        <dbReference type="EMBL" id="KAB5592112.1"/>
    </source>
</evidence>
<evidence type="ECO:0000256" key="4">
    <source>
        <dbReference type="ARBA" id="ARBA00022679"/>
    </source>
</evidence>
<reference evidence="15 16" key="1">
    <citation type="journal article" date="2019" name="Fungal Biol. Biotechnol.">
        <title>Draft genome sequence of fastidious pathogen Ceratobasidium theobromae, which causes vascular-streak dieback in Theobroma cacao.</title>
        <authorList>
            <person name="Ali S.S."/>
            <person name="Asman A."/>
            <person name="Shao J."/>
            <person name="Firmansyah A.P."/>
            <person name="Susilo A.W."/>
            <person name="Rosmana A."/>
            <person name="McMahon P."/>
            <person name="Junaid M."/>
            <person name="Guest D."/>
            <person name="Kheng T.Y."/>
            <person name="Meinhardt L.W."/>
            <person name="Bailey B.A."/>
        </authorList>
    </citation>
    <scope>NUCLEOTIDE SEQUENCE [LARGE SCALE GENOMIC DNA]</scope>
    <source>
        <strain evidence="15 16">CT2</strain>
    </source>
</reference>
<keyword evidence="5" id="KW-0479">Metal-binding</keyword>
<dbReference type="GO" id="GO:0046033">
    <property type="term" value="P:AMP metabolic process"/>
    <property type="evidence" value="ECO:0007669"/>
    <property type="project" value="UniProtKB-UniRule"/>
</dbReference>
<evidence type="ECO:0000259" key="14">
    <source>
        <dbReference type="Pfam" id="PF05191"/>
    </source>
</evidence>
<feature type="binding site" evidence="13">
    <location>
        <position position="132"/>
    </location>
    <ligand>
        <name>AMP</name>
        <dbReference type="ChEBI" id="CHEBI:456215"/>
    </ligand>
</feature>
<dbReference type="GO" id="GO:0005524">
    <property type="term" value="F:ATP binding"/>
    <property type="evidence" value="ECO:0007669"/>
    <property type="project" value="UniProtKB-KW"/>
</dbReference>
<name>A0A5N5QK39_9AGAM</name>
<evidence type="ECO:0000256" key="10">
    <source>
        <dbReference type="ARBA" id="ARBA00023004"/>
    </source>
</evidence>
<keyword evidence="9" id="KW-0560">Oxidoreductase</keyword>
<dbReference type="HAMAP" id="MF_03168">
    <property type="entry name" value="Adenylate_kinase_AK2"/>
    <property type="match status" value="1"/>
</dbReference>
<dbReference type="GO" id="GO:0006172">
    <property type="term" value="P:ADP biosynthetic process"/>
    <property type="evidence" value="ECO:0007669"/>
    <property type="project" value="UniProtKB-UniRule"/>
</dbReference>
<comment type="subunit">
    <text evidence="13">Monomer.</text>
</comment>
<dbReference type="PROSITE" id="PS00086">
    <property type="entry name" value="CYTOCHROME_P450"/>
    <property type="match status" value="1"/>
</dbReference>
<comment type="domain">
    <text evidence="13">Consists of three domains, a large central CORE domain and two small peripheral domains, NMPbind and LID, which undergo movements during catalysis. The LID domain closes over the site of phosphoryl transfer upon ATP binding. Assembling and dissambling the active center during each catalytic cycle provides an effective means to prevent ATP hydrolysis.</text>
</comment>
<sequence length="720" mass="80062">MAPTDEIAYLKGLARQLQEKIDQLEKKAAQKIAPTPAQQLRMILIGPPGAGKGTQAPAIRDKFCICHLATGDMLRDQVAKKTPLGVEAKKIMDAGGLVSDDIMVGMIKEQLQNNKDCKNGFILDGFPRTVPQAEKLDSMLANRKEKLDHVVELKIDDQLLVSRITGRLIHVASGRSYHREFNPPKKPMTDDVTGEPLIQRSDDNAETLRKRLTTFHQQTGPVVEYYKKQGIWKAVDAAQSPKVVWDNLNKIFSANWDLKGSAHVGNCLKLASMAADASVGVIGYKLFHLGSFSVFIHHHLAMSPANSVSVQEIITAVSVTAGALYLLKYLNDSTKKCLPPGPRSYPLIGHLLSMPRSSEHTEYAKISRELKSDIISLSVMGQTIVILNSAKATSELLDKRSSIYSGRAQIPAVTDSDLMDWGQGIAFLNNNDRWRRDRRMLHEAMHKGMMPNYHHGQEQQIHALVKRLLDTPSELEEFAEEVNFALGAGILGAVYGYTPKSKDDEWLGAAIDATNNIAQAAQPTKFLVNFIPTLKHLPGWLPGTGWKRVIDEWRKQKEYITRAPYMWTKEQIRNGSAIPSIVQNILSAFPSHKPDAEDDLHIRLMSATMFGAVPHAAMEDDVYNGYHIPKGSIVAITRDENVYPDPERFNPDRFFDPAVPPPPAFGYGRRICPGSHFAEMNLFLLISSLMYIFDITRALDENGQEIVPEPKISLGSTLVA</sequence>
<dbReference type="Gene3D" id="3.40.50.300">
    <property type="entry name" value="P-loop containing nucleotide triphosphate hydrolases"/>
    <property type="match status" value="1"/>
</dbReference>
<dbReference type="InterPro" id="IPR027417">
    <property type="entry name" value="P-loop_NTPase"/>
</dbReference>
<keyword evidence="4 13" id="KW-0808">Transferase</keyword>
<proteinExistence type="inferred from homology"/>
<dbReference type="InterPro" id="IPR001128">
    <property type="entry name" value="Cyt_P450"/>
</dbReference>
<dbReference type="EC" id="2.7.4.3" evidence="13"/>
<keyword evidence="16" id="KW-1185">Reference proteome</keyword>
<evidence type="ECO:0000313" key="16">
    <source>
        <dbReference type="Proteomes" id="UP000383932"/>
    </source>
</evidence>
<feature type="binding site" evidence="13">
    <location>
        <position position="200"/>
    </location>
    <ligand>
        <name>AMP</name>
        <dbReference type="ChEBI" id="CHEBI:456215"/>
    </ligand>
</feature>
<comment type="caution">
    <text evidence="15">The sequence shown here is derived from an EMBL/GenBank/DDBJ whole genome shotgun (WGS) entry which is preliminary data.</text>
</comment>
<feature type="binding site" evidence="13">
    <location>
        <position position="75"/>
    </location>
    <ligand>
        <name>AMP</name>
        <dbReference type="ChEBI" id="CHEBI:456215"/>
    </ligand>
</feature>
<dbReference type="GO" id="GO:0005758">
    <property type="term" value="C:mitochondrial intermembrane space"/>
    <property type="evidence" value="ECO:0007669"/>
    <property type="project" value="UniProtKB-SubCell"/>
</dbReference>
<dbReference type="InterPro" id="IPR036396">
    <property type="entry name" value="Cyt_P450_sf"/>
</dbReference>
<evidence type="ECO:0000256" key="3">
    <source>
        <dbReference type="ARBA" id="ARBA00022617"/>
    </source>
</evidence>
<keyword evidence="13" id="KW-0963">Cytoplasm</keyword>
<dbReference type="GO" id="GO:0004017">
    <property type="term" value="F:AMP kinase activity"/>
    <property type="evidence" value="ECO:0007669"/>
    <property type="project" value="UniProtKB-UniRule"/>
</dbReference>
<comment type="similarity">
    <text evidence="2">Belongs to the cytochrome P450 family.</text>
</comment>
<keyword evidence="11" id="KW-0503">Monooxygenase</keyword>
<dbReference type="InterPro" id="IPR000850">
    <property type="entry name" value="Adenylat/UMP-CMP_kin"/>
</dbReference>
<dbReference type="NCBIfam" id="TIGR01351">
    <property type="entry name" value="adk"/>
    <property type="match status" value="1"/>
</dbReference>
<comment type="subcellular location">
    <subcellularLocation>
        <location evidence="13">Cytoplasm</location>
        <location evidence="13">Cytosol</location>
    </subcellularLocation>
    <subcellularLocation>
        <location evidence="13">Mitochondrion intermembrane space</location>
    </subcellularLocation>
    <text evidence="13">Predominantly mitochondrial.</text>
</comment>
<feature type="binding site" evidence="13">
    <location>
        <position position="70"/>
    </location>
    <ligand>
        <name>AMP</name>
        <dbReference type="ChEBI" id="CHEBI:456215"/>
    </ligand>
</feature>
<feature type="binding site" evidence="13">
    <location>
        <position position="211"/>
    </location>
    <ligand>
        <name>AMP</name>
        <dbReference type="ChEBI" id="CHEBI:456215"/>
    </ligand>
</feature>
<dbReference type="InterPro" id="IPR050364">
    <property type="entry name" value="Cytochrome_P450_fung"/>
</dbReference>
<evidence type="ECO:0000256" key="9">
    <source>
        <dbReference type="ARBA" id="ARBA00023002"/>
    </source>
</evidence>
<dbReference type="NCBIfam" id="NF001380">
    <property type="entry name" value="PRK00279.1-2"/>
    <property type="match status" value="1"/>
</dbReference>
<dbReference type="PANTHER" id="PTHR46300">
    <property type="entry name" value="P450, PUTATIVE (EUROFUNG)-RELATED-RELATED"/>
    <property type="match status" value="1"/>
</dbReference>
<dbReference type="PANTHER" id="PTHR46300:SF7">
    <property type="entry name" value="P450, PUTATIVE (EUROFUNG)-RELATED"/>
    <property type="match status" value="1"/>
</dbReference>
<dbReference type="NCBIfam" id="NF001381">
    <property type="entry name" value="PRK00279.1-3"/>
    <property type="match status" value="1"/>
</dbReference>
<dbReference type="Gene3D" id="1.10.630.10">
    <property type="entry name" value="Cytochrome P450"/>
    <property type="match status" value="2"/>
</dbReference>
<evidence type="ECO:0000256" key="5">
    <source>
        <dbReference type="ARBA" id="ARBA00022723"/>
    </source>
</evidence>
<evidence type="ECO:0000256" key="7">
    <source>
        <dbReference type="ARBA" id="ARBA00022777"/>
    </source>
</evidence>
<keyword evidence="10" id="KW-0408">Iron</keyword>
<feature type="region of interest" description="LID" evidence="13">
    <location>
        <begin position="166"/>
        <end position="203"/>
    </location>
</feature>
<dbReference type="InterPro" id="IPR033690">
    <property type="entry name" value="Adenylat_kinase_CS"/>
</dbReference>
<keyword evidence="3" id="KW-0349">Heme</keyword>
<feature type="binding site" evidence="13">
    <location>
        <begin position="96"/>
        <end position="98"/>
    </location>
    <ligand>
        <name>AMP</name>
        <dbReference type="ChEBI" id="CHEBI:456215"/>
    </ligand>
</feature>
<dbReference type="SUPFAM" id="SSF48264">
    <property type="entry name" value="Cytochrome P450"/>
    <property type="match status" value="1"/>
</dbReference>
<dbReference type="InterPro" id="IPR028587">
    <property type="entry name" value="AK2"/>
</dbReference>
<dbReference type="FunFam" id="3.40.50.300:FF:000106">
    <property type="entry name" value="Adenylate kinase mitochondrial"/>
    <property type="match status" value="1"/>
</dbReference>
<dbReference type="PROSITE" id="PS00113">
    <property type="entry name" value="ADENYLATE_KINASE"/>
    <property type="match status" value="1"/>
</dbReference>
<feature type="domain" description="Adenylate kinase active site lid" evidence="14">
    <location>
        <begin position="167"/>
        <end position="202"/>
    </location>
</feature>
<feature type="binding site" evidence="13">
    <location>
        <position position="239"/>
    </location>
    <ligand>
        <name>ATP</name>
        <dbReference type="ChEBI" id="CHEBI:30616"/>
    </ligand>
</feature>
<keyword evidence="12 13" id="KW-0496">Mitochondrion</keyword>
<evidence type="ECO:0000256" key="13">
    <source>
        <dbReference type="HAMAP-Rule" id="MF_03168"/>
    </source>
</evidence>
<feature type="binding site" evidence="13">
    <location>
        <begin position="125"/>
        <end position="128"/>
    </location>
    <ligand>
        <name>AMP</name>
        <dbReference type="ChEBI" id="CHEBI:456215"/>
    </ligand>
</feature>
<gene>
    <name evidence="13" type="primary">ADK1</name>
    <name evidence="15" type="ORF">CTheo_4433</name>
</gene>
<feature type="binding site" evidence="13">
    <location>
        <begin position="176"/>
        <end position="177"/>
    </location>
    <ligand>
        <name>ATP</name>
        <dbReference type="ChEBI" id="CHEBI:30616"/>
    </ligand>
</feature>
<dbReference type="OrthoDB" id="439792at2759"/>
<evidence type="ECO:0000256" key="12">
    <source>
        <dbReference type="ARBA" id="ARBA00023128"/>
    </source>
</evidence>
<dbReference type="NCBIfam" id="NF011100">
    <property type="entry name" value="PRK14527.1"/>
    <property type="match status" value="1"/>
</dbReference>
<dbReference type="HAMAP" id="MF_00235">
    <property type="entry name" value="Adenylate_kinase_Adk"/>
    <property type="match status" value="1"/>
</dbReference>
<accession>A0A5N5QK39</accession>
<dbReference type="InterPro" id="IPR006259">
    <property type="entry name" value="Adenyl_kin_sub"/>
</dbReference>
<dbReference type="Pfam" id="PF05191">
    <property type="entry name" value="ADK_lid"/>
    <property type="match status" value="1"/>
</dbReference>
<dbReference type="GO" id="GO:0004497">
    <property type="term" value="F:monooxygenase activity"/>
    <property type="evidence" value="ECO:0007669"/>
    <property type="project" value="UniProtKB-KW"/>
</dbReference>
<dbReference type="EMBL" id="SSOP01000076">
    <property type="protein sequence ID" value="KAB5592112.1"/>
    <property type="molecule type" value="Genomic_DNA"/>
</dbReference>
<evidence type="ECO:0000256" key="11">
    <source>
        <dbReference type="ARBA" id="ARBA00023033"/>
    </source>
</evidence>
<dbReference type="PRINTS" id="PR00094">
    <property type="entry name" value="ADENYLTKNASE"/>
</dbReference>
<comment type="similarity">
    <text evidence="13">Belongs to the adenylate kinase family. AK2 subfamily.</text>
</comment>
<evidence type="ECO:0000256" key="6">
    <source>
        <dbReference type="ARBA" id="ARBA00022741"/>
    </source>
</evidence>
<dbReference type="Proteomes" id="UP000383932">
    <property type="component" value="Unassembled WGS sequence"/>
</dbReference>
<dbReference type="AlphaFoldDB" id="A0A5N5QK39"/>
<dbReference type="CDD" id="cd01428">
    <property type="entry name" value="ADK"/>
    <property type="match status" value="1"/>
</dbReference>
<dbReference type="Pfam" id="PF00067">
    <property type="entry name" value="p450"/>
    <property type="match status" value="2"/>
</dbReference>
<dbReference type="Pfam" id="PF00406">
    <property type="entry name" value="ADK"/>
    <property type="match status" value="1"/>
</dbReference>
<keyword evidence="7 13" id="KW-0418">Kinase</keyword>
<feature type="region of interest" description="NMPbind" evidence="13">
    <location>
        <begin position="69"/>
        <end position="98"/>
    </location>
</feature>
<evidence type="ECO:0000256" key="2">
    <source>
        <dbReference type="ARBA" id="ARBA00010617"/>
    </source>
</evidence>
<organism evidence="15 16">
    <name type="scientific">Ceratobasidium theobromae</name>
    <dbReference type="NCBI Taxonomy" id="1582974"/>
    <lineage>
        <taxon>Eukaryota</taxon>
        <taxon>Fungi</taxon>
        <taxon>Dikarya</taxon>
        <taxon>Basidiomycota</taxon>
        <taxon>Agaricomycotina</taxon>
        <taxon>Agaricomycetes</taxon>
        <taxon>Cantharellales</taxon>
        <taxon>Ceratobasidiaceae</taxon>
        <taxon>Ceratobasidium</taxon>
    </lineage>
</organism>
<dbReference type="GO" id="GO:0005506">
    <property type="term" value="F:iron ion binding"/>
    <property type="evidence" value="ECO:0007669"/>
    <property type="project" value="InterPro"/>
</dbReference>
<dbReference type="InterPro" id="IPR017972">
    <property type="entry name" value="Cyt_P450_CS"/>
</dbReference>
<keyword evidence="8 13" id="KW-0067">ATP-binding</keyword>
<evidence type="ECO:0000256" key="8">
    <source>
        <dbReference type="ARBA" id="ARBA00022840"/>
    </source>
</evidence>